<dbReference type="SUPFAM" id="SSF52283">
    <property type="entry name" value="Formate/glycerate dehydrogenase catalytic domain-like"/>
    <property type="match status" value="1"/>
</dbReference>
<evidence type="ECO:0000256" key="4">
    <source>
        <dbReference type="RuleBase" id="RU003719"/>
    </source>
</evidence>
<evidence type="ECO:0000256" key="1">
    <source>
        <dbReference type="ARBA" id="ARBA00005854"/>
    </source>
</evidence>
<evidence type="ECO:0000259" key="5">
    <source>
        <dbReference type="Pfam" id="PF00389"/>
    </source>
</evidence>
<dbReference type="EMBL" id="CP014352">
    <property type="protein sequence ID" value="AMS05428.1"/>
    <property type="molecule type" value="Genomic_DNA"/>
</dbReference>
<feature type="domain" description="D-isomer specific 2-hydroxyacid dehydrogenase catalytic" evidence="5">
    <location>
        <begin position="48"/>
        <end position="323"/>
    </location>
</feature>
<dbReference type="Pfam" id="PF02826">
    <property type="entry name" value="2-Hacid_dh_C"/>
    <property type="match status" value="1"/>
</dbReference>
<evidence type="ECO:0000313" key="10">
    <source>
        <dbReference type="Proteomes" id="UP000178666"/>
    </source>
</evidence>
<dbReference type="PANTHER" id="PTHR43761:SF1">
    <property type="entry name" value="D-ISOMER SPECIFIC 2-HYDROXYACID DEHYDROGENASE CATALYTIC DOMAIN-CONTAINING PROTEIN-RELATED"/>
    <property type="match status" value="1"/>
</dbReference>
<gene>
    <name evidence="8" type="ORF">A8L58_09565</name>
    <name evidence="7" type="ORF">AXH35_08110</name>
</gene>
<dbReference type="InterPro" id="IPR043322">
    <property type="entry name" value="CtBP"/>
</dbReference>
<dbReference type="EMBL" id="CP015970">
    <property type="protein sequence ID" value="AOZ46902.1"/>
    <property type="molecule type" value="Genomic_DNA"/>
</dbReference>
<dbReference type="Gene3D" id="3.40.50.720">
    <property type="entry name" value="NAD(P)-binding Rossmann-like Domain"/>
    <property type="match status" value="2"/>
</dbReference>
<evidence type="ECO:0000256" key="2">
    <source>
        <dbReference type="ARBA" id="ARBA00023002"/>
    </source>
</evidence>
<dbReference type="Proteomes" id="UP000178666">
    <property type="component" value="Chromosome"/>
</dbReference>
<evidence type="ECO:0000313" key="8">
    <source>
        <dbReference type="EMBL" id="AOZ46902.1"/>
    </source>
</evidence>
<evidence type="ECO:0000256" key="3">
    <source>
        <dbReference type="ARBA" id="ARBA00023027"/>
    </source>
</evidence>
<reference evidence="8 10" key="1">
    <citation type="journal article" date="2016" name="Plant Dis.">
        <title>Improved production of propionic acid using genome shuffling.</title>
        <authorList>
            <person name="Luna-Flores C.H."/>
            <person name="Palfreyman R.W."/>
            <person name="Kromer J.O."/>
            <person name="Nielsen L.K."/>
            <person name="Marcellin E."/>
        </authorList>
    </citation>
    <scope>NUCLEOTIDE SEQUENCE [LARGE SCALE GENOMIC DNA]</scope>
    <source>
        <strain evidence="8 10">F3E8</strain>
    </source>
</reference>
<dbReference type="GO" id="GO:0016616">
    <property type="term" value="F:oxidoreductase activity, acting on the CH-OH group of donors, NAD or NADP as acceptor"/>
    <property type="evidence" value="ECO:0007669"/>
    <property type="project" value="InterPro"/>
</dbReference>
<dbReference type="InterPro" id="IPR050418">
    <property type="entry name" value="D-iso_2-hydroxyacid_DH_PdxB"/>
</dbReference>
<sequence>MSRPHIWIIDEEWPDHDLEIEAISAAEPDAVVRESTYDWRQDFDSFGRDADAILAQVYAQIPADLISGLTRCKGIAVMGGGFDRIDMQAAGSARIPVCNVQGYCTEDIATYVIQAILHHLKPLDRLDATRHDLGWGLPALSTLSPRLTSSTLHIVGLGRIGSATARLALAMGMRVTATDARAADNAEAMAPGVEFTDLDRGLSGADFISLHCPLTPDTVGLIGPRQIDSMKPSAVLINTARGDLVDERALADALVANRLGGAVLDVVSDEPTHLDSPVFTSPNTLITPHISYASADSLTELRRRATKNLLDMVDGSIPDDCVNAGALARPAVTQPIGSPRTHISQSGAH</sequence>
<organism evidence="7 9">
    <name type="scientific">Acidipropionibacterium acidipropionici</name>
    <dbReference type="NCBI Taxonomy" id="1748"/>
    <lineage>
        <taxon>Bacteria</taxon>
        <taxon>Bacillati</taxon>
        <taxon>Actinomycetota</taxon>
        <taxon>Actinomycetes</taxon>
        <taxon>Propionibacteriales</taxon>
        <taxon>Propionibacteriaceae</taxon>
        <taxon>Acidipropionibacterium</taxon>
    </lineage>
</organism>
<dbReference type="InterPro" id="IPR006139">
    <property type="entry name" value="D-isomer_2_OHA_DH_cat_dom"/>
</dbReference>
<evidence type="ECO:0008006" key="11">
    <source>
        <dbReference type="Google" id="ProtNLM"/>
    </source>
</evidence>
<evidence type="ECO:0000259" key="6">
    <source>
        <dbReference type="Pfam" id="PF02826"/>
    </source>
</evidence>
<evidence type="ECO:0000313" key="9">
    <source>
        <dbReference type="Proteomes" id="UP000075221"/>
    </source>
</evidence>
<dbReference type="InterPro" id="IPR006140">
    <property type="entry name" value="D-isomer_DH_NAD-bd"/>
</dbReference>
<dbReference type="InterPro" id="IPR029753">
    <property type="entry name" value="D-isomer_DH_CS"/>
</dbReference>
<dbReference type="SUPFAM" id="SSF51735">
    <property type="entry name" value="NAD(P)-binding Rossmann-fold domains"/>
    <property type="match status" value="1"/>
</dbReference>
<dbReference type="GO" id="GO:0051287">
    <property type="term" value="F:NAD binding"/>
    <property type="evidence" value="ECO:0007669"/>
    <property type="project" value="InterPro"/>
</dbReference>
<dbReference type="InterPro" id="IPR036291">
    <property type="entry name" value="NAD(P)-bd_dom_sf"/>
</dbReference>
<name>A0AAC9FC37_9ACTN</name>
<proteinExistence type="inferred from homology"/>
<dbReference type="GO" id="GO:0003714">
    <property type="term" value="F:transcription corepressor activity"/>
    <property type="evidence" value="ECO:0007669"/>
    <property type="project" value="InterPro"/>
</dbReference>
<protein>
    <recommendedName>
        <fullName evidence="11">C-terminal binding protein</fullName>
    </recommendedName>
</protein>
<dbReference type="RefSeq" id="WP_062819529.1">
    <property type="nucleotide sequence ID" value="NZ_CP014352.1"/>
</dbReference>
<dbReference type="Proteomes" id="UP000075221">
    <property type="component" value="Chromosome"/>
</dbReference>
<reference evidence="7 9" key="2">
    <citation type="submission" date="2016-02" db="EMBL/GenBank/DDBJ databases">
        <title>Complete Genome Sequence of Propionibacterium acidipropionici ATCC 55737.</title>
        <authorList>
            <person name="Luna Flores C.H."/>
            <person name="Nielsen L.K."/>
            <person name="Marcellin E."/>
        </authorList>
    </citation>
    <scope>NUCLEOTIDE SEQUENCE [LARGE SCALE GENOMIC DNA]</scope>
    <source>
        <strain evidence="7 9">ATCC 55737</strain>
    </source>
</reference>
<keyword evidence="2 4" id="KW-0560">Oxidoreductase</keyword>
<accession>A0AAC9FC37</accession>
<dbReference type="PROSITE" id="PS00671">
    <property type="entry name" value="D_2_HYDROXYACID_DH_3"/>
    <property type="match status" value="1"/>
</dbReference>
<dbReference type="Pfam" id="PF00389">
    <property type="entry name" value="2-Hacid_dh"/>
    <property type="match status" value="1"/>
</dbReference>
<feature type="domain" description="D-isomer specific 2-hydroxyacid dehydrogenase NAD-binding" evidence="6">
    <location>
        <begin position="115"/>
        <end position="291"/>
    </location>
</feature>
<dbReference type="AlphaFoldDB" id="A0AAC9FC37"/>
<dbReference type="PANTHER" id="PTHR43761">
    <property type="entry name" value="D-ISOMER SPECIFIC 2-HYDROXYACID DEHYDROGENASE FAMILY PROTEIN (AFU_ORTHOLOGUE AFUA_1G13630)"/>
    <property type="match status" value="1"/>
</dbReference>
<comment type="similarity">
    <text evidence="1 4">Belongs to the D-isomer specific 2-hydroxyacid dehydrogenase family.</text>
</comment>
<keyword evidence="10" id="KW-1185">Reference proteome</keyword>
<evidence type="ECO:0000313" key="7">
    <source>
        <dbReference type="EMBL" id="AMS05428.1"/>
    </source>
</evidence>
<dbReference type="CDD" id="cd05299">
    <property type="entry name" value="CtBP_dh"/>
    <property type="match status" value="1"/>
</dbReference>
<keyword evidence="3" id="KW-0520">NAD</keyword>